<evidence type="ECO:0000313" key="2">
    <source>
        <dbReference type="Proteomes" id="UP000007304"/>
    </source>
</evidence>
<dbReference type="HOGENOM" id="CLU_1875446_0_0_1"/>
<proteinExistence type="predicted"/>
<evidence type="ECO:0000313" key="1">
    <source>
        <dbReference type="EMBL" id="EHY60517.1"/>
    </source>
</evidence>
<reference evidence="1" key="1">
    <citation type="submission" date="2011-07" db="EMBL/GenBank/DDBJ databases">
        <title>The Genome Sequence of Exophiala (Wangiella) dermatitidis NIH/UT8656.</title>
        <authorList>
            <consortium name="The Broad Institute Genome Sequencing Platform"/>
            <person name="Cuomo C."/>
            <person name="Wang Z."/>
            <person name="Hunicke-Smith S."/>
            <person name="Szanislo P.J."/>
            <person name="Earl A."/>
            <person name="Young S.K."/>
            <person name="Zeng Q."/>
            <person name="Gargeya S."/>
            <person name="Fitzgerald M."/>
            <person name="Haas B."/>
            <person name="Abouelleil A."/>
            <person name="Alvarado L."/>
            <person name="Arachchi H.M."/>
            <person name="Berlin A."/>
            <person name="Brown A."/>
            <person name="Chapman S.B."/>
            <person name="Chen Z."/>
            <person name="Dunbar C."/>
            <person name="Freedman E."/>
            <person name="Gearin G."/>
            <person name="Gellesch M."/>
            <person name="Goldberg J."/>
            <person name="Griggs A."/>
            <person name="Gujja S."/>
            <person name="Heiman D."/>
            <person name="Howarth C."/>
            <person name="Larson L."/>
            <person name="Lui A."/>
            <person name="MacDonald P.J.P."/>
            <person name="Montmayeur A."/>
            <person name="Murphy C."/>
            <person name="Neiman D."/>
            <person name="Pearson M."/>
            <person name="Priest M."/>
            <person name="Roberts A."/>
            <person name="Saif S."/>
            <person name="Shea T."/>
            <person name="Shenoy N."/>
            <person name="Sisk P."/>
            <person name="Stolte C."/>
            <person name="Sykes S."/>
            <person name="Wortman J."/>
            <person name="Nusbaum C."/>
            <person name="Birren B."/>
        </authorList>
    </citation>
    <scope>NUCLEOTIDE SEQUENCE</scope>
    <source>
        <strain evidence="1">NIH/UT8656</strain>
    </source>
</reference>
<dbReference type="GeneID" id="20313112"/>
<keyword evidence="2" id="KW-1185">Reference proteome</keyword>
<dbReference type="Proteomes" id="UP000007304">
    <property type="component" value="Unassembled WGS sequence"/>
</dbReference>
<dbReference type="AlphaFoldDB" id="H6C8U0"/>
<dbReference type="InParanoid" id="H6C8U0"/>
<gene>
    <name evidence="1" type="ORF">HMPREF1120_08473</name>
</gene>
<dbReference type="EMBL" id="JH226136">
    <property type="protein sequence ID" value="EHY60517.1"/>
    <property type="molecule type" value="Genomic_DNA"/>
</dbReference>
<name>H6C8U0_EXODN</name>
<dbReference type="VEuPathDB" id="FungiDB:HMPREF1120_08473"/>
<organism evidence="1 2">
    <name type="scientific">Exophiala dermatitidis (strain ATCC 34100 / CBS 525.76 / NIH/UT8656)</name>
    <name type="common">Black yeast</name>
    <name type="synonym">Wangiella dermatitidis</name>
    <dbReference type="NCBI Taxonomy" id="858893"/>
    <lineage>
        <taxon>Eukaryota</taxon>
        <taxon>Fungi</taxon>
        <taxon>Dikarya</taxon>
        <taxon>Ascomycota</taxon>
        <taxon>Pezizomycotina</taxon>
        <taxon>Eurotiomycetes</taxon>
        <taxon>Chaetothyriomycetidae</taxon>
        <taxon>Chaetothyriales</taxon>
        <taxon>Herpotrichiellaceae</taxon>
        <taxon>Exophiala</taxon>
    </lineage>
</organism>
<protein>
    <submittedName>
        <fullName evidence="1">Uncharacterized protein</fullName>
    </submittedName>
</protein>
<dbReference type="RefSeq" id="XP_009160978.1">
    <property type="nucleotide sequence ID" value="XM_009162730.1"/>
</dbReference>
<accession>H6C8U0</accession>
<sequence length="136" mass="15145">MFEVVVVLCANCRDTPWGWAIDQMEEFKACVFGSLSTVRLVDLVSQVMAENKIDCQGFGHLVLVPGFPETDPSVESDAHGLCRIHSKVDGQEPLQDDPLRQDRDATRAFDLVRTSVAIEDFLSLLDRFHSLVAPVN</sequence>